<reference evidence="1" key="1">
    <citation type="journal article" date="2023" name="Insect Mol. Biol.">
        <title>Genome sequencing provides insights into the evolution of gene families encoding plant cell wall-degrading enzymes in longhorned beetles.</title>
        <authorList>
            <person name="Shin N.R."/>
            <person name="Okamura Y."/>
            <person name="Kirsch R."/>
            <person name="Pauchet Y."/>
        </authorList>
    </citation>
    <scope>NUCLEOTIDE SEQUENCE</scope>
    <source>
        <strain evidence="1">AMC_N1</strain>
    </source>
</reference>
<keyword evidence="2" id="KW-1185">Reference proteome</keyword>
<evidence type="ECO:0000313" key="2">
    <source>
        <dbReference type="Proteomes" id="UP001162162"/>
    </source>
</evidence>
<dbReference type="PANTHER" id="PTHR10055:SF1">
    <property type="entry name" value="TRYPTOPHAN--TRNA LIGASE, CYTOPLASMIC"/>
    <property type="match status" value="1"/>
</dbReference>
<evidence type="ECO:0000313" key="1">
    <source>
        <dbReference type="EMBL" id="KAJ8963266.1"/>
    </source>
</evidence>
<organism evidence="1 2">
    <name type="scientific">Aromia moschata</name>
    <dbReference type="NCBI Taxonomy" id="1265417"/>
    <lineage>
        <taxon>Eukaryota</taxon>
        <taxon>Metazoa</taxon>
        <taxon>Ecdysozoa</taxon>
        <taxon>Arthropoda</taxon>
        <taxon>Hexapoda</taxon>
        <taxon>Insecta</taxon>
        <taxon>Pterygota</taxon>
        <taxon>Neoptera</taxon>
        <taxon>Endopterygota</taxon>
        <taxon>Coleoptera</taxon>
        <taxon>Polyphaga</taxon>
        <taxon>Cucujiformia</taxon>
        <taxon>Chrysomeloidea</taxon>
        <taxon>Cerambycidae</taxon>
        <taxon>Cerambycinae</taxon>
        <taxon>Callichromatini</taxon>
        <taxon>Aromia</taxon>
    </lineage>
</organism>
<name>A0AAV8ZIP3_9CUCU</name>
<proteinExistence type="predicted"/>
<sequence length="85" mass="9476">MSASDVNSTIFCNDTPKQLKNKINKHAFSGGKTTVEEHRQLGGNCDIDISFQYLKFFLEDDEAGADPEGLYEWSVAYGFHPSKSV</sequence>
<dbReference type="PANTHER" id="PTHR10055">
    <property type="entry name" value="TRYPTOPHANYL-TRNA SYNTHETASE"/>
    <property type="match status" value="1"/>
</dbReference>
<dbReference type="AlphaFoldDB" id="A0AAV8ZIP3"/>
<dbReference type="GO" id="GO:0004830">
    <property type="term" value="F:tryptophan-tRNA ligase activity"/>
    <property type="evidence" value="ECO:0007669"/>
    <property type="project" value="TreeGrafter"/>
</dbReference>
<dbReference type="Gene3D" id="1.10.240.10">
    <property type="entry name" value="Tyrosyl-Transfer RNA Synthetase"/>
    <property type="match status" value="1"/>
</dbReference>
<dbReference type="EMBL" id="JAPWTK010000001">
    <property type="protein sequence ID" value="KAJ8963266.1"/>
    <property type="molecule type" value="Genomic_DNA"/>
</dbReference>
<comment type="caution">
    <text evidence="1">The sequence shown here is derived from an EMBL/GenBank/DDBJ whole genome shotgun (WGS) entry which is preliminary data.</text>
</comment>
<protein>
    <submittedName>
        <fullName evidence="1">Uncharacterized protein</fullName>
    </submittedName>
</protein>
<gene>
    <name evidence="1" type="ORF">NQ318_018733</name>
</gene>
<dbReference type="GO" id="GO:0006436">
    <property type="term" value="P:tryptophanyl-tRNA aminoacylation"/>
    <property type="evidence" value="ECO:0007669"/>
    <property type="project" value="TreeGrafter"/>
</dbReference>
<dbReference type="SUPFAM" id="SSF52374">
    <property type="entry name" value="Nucleotidylyl transferase"/>
    <property type="match status" value="1"/>
</dbReference>
<dbReference type="GO" id="GO:0005737">
    <property type="term" value="C:cytoplasm"/>
    <property type="evidence" value="ECO:0007669"/>
    <property type="project" value="TreeGrafter"/>
</dbReference>
<accession>A0AAV8ZIP3</accession>
<dbReference type="Proteomes" id="UP001162162">
    <property type="component" value="Unassembled WGS sequence"/>
</dbReference>